<dbReference type="GO" id="GO:0004497">
    <property type="term" value="F:monooxygenase activity"/>
    <property type="evidence" value="ECO:0007669"/>
    <property type="project" value="UniProtKB-KW"/>
</dbReference>
<evidence type="ECO:0000259" key="6">
    <source>
        <dbReference type="PROSITE" id="PS00498"/>
    </source>
</evidence>
<organism evidence="7 8">
    <name type="scientific">Phialocephala subalpina</name>
    <dbReference type="NCBI Taxonomy" id="576137"/>
    <lineage>
        <taxon>Eukaryota</taxon>
        <taxon>Fungi</taxon>
        <taxon>Dikarya</taxon>
        <taxon>Ascomycota</taxon>
        <taxon>Pezizomycotina</taxon>
        <taxon>Leotiomycetes</taxon>
        <taxon>Helotiales</taxon>
        <taxon>Mollisiaceae</taxon>
        <taxon>Phialocephala</taxon>
        <taxon>Phialocephala fortinii species complex</taxon>
    </lineage>
</organism>
<evidence type="ECO:0000256" key="1">
    <source>
        <dbReference type="ARBA" id="ARBA00022723"/>
    </source>
</evidence>
<dbReference type="OrthoDB" id="6132182at2759"/>
<evidence type="ECO:0000256" key="3">
    <source>
        <dbReference type="SAM" id="MobiDB-lite"/>
    </source>
</evidence>
<feature type="region of interest" description="Disordered" evidence="3">
    <location>
        <begin position="23"/>
        <end position="44"/>
    </location>
</feature>
<keyword evidence="7" id="KW-0503">Monooxygenase</keyword>
<evidence type="ECO:0000313" key="8">
    <source>
        <dbReference type="Proteomes" id="UP000184330"/>
    </source>
</evidence>
<feature type="signal peptide" evidence="4">
    <location>
        <begin position="1"/>
        <end position="20"/>
    </location>
</feature>
<dbReference type="GO" id="GO:0046872">
    <property type="term" value="F:metal ion binding"/>
    <property type="evidence" value="ECO:0007669"/>
    <property type="project" value="UniProtKB-KW"/>
</dbReference>
<keyword evidence="8" id="KW-1185">Reference proteome</keyword>
<dbReference type="STRING" id="576137.A0A1L7WRM3"/>
<dbReference type="PANTHER" id="PTHR11474">
    <property type="entry name" value="TYROSINASE FAMILY MEMBER"/>
    <property type="match status" value="1"/>
</dbReference>
<gene>
    <name evidence="7" type="ORF">PAC_05286</name>
</gene>
<keyword evidence="7" id="KW-0560">Oxidoreductase</keyword>
<dbReference type="EMBL" id="FJOG01000006">
    <property type="protein sequence ID" value="CZR55399.1"/>
    <property type="molecule type" value="Genomic_DNA"/>
</dbReference>
<dbReference type="Proteomes" id="UP000184330">
    <property type="component" value="Unassembled WGS sequence"/>
</dbReference>
<dbReference type="PRINTS" id="PR00092">
    <property type="entry name" value="TYROSINASE"/>
</dbReference>
<dbReference type="InterPro" id="IPR008922">
    <property type="entry name" value="Di-copper_centre_dom_sf"/>
</dbReference>
<evidence type="ECO:0000256" key="2">
    <source>
        <dbReference type="ARBA" id="ARBA00023008"/>
    </source>
</evidence>
<keyword evidence="4" id="KW-0732">Signal</keyword>
<dbReference type="Pfam" id="PF00264">
    <property type="entry name" value="Tyrosinase"/>
    <property type="match status" value="1"/>
</dbReference>
<feature type="chain" id="PRO_5013358453" evidence="4">
    <location>
        <begin position="21"/>
        <end position="347"/>
    </location>
</feature>
<feature type="domain" description="Tyrosinase copper-binding" evidence="6">
    <location>
        <begin position="250"/>
        <end position="261"/>
    </location>
</feature>
<sequence>MSFLTRTLVALLAFTTLVSASPAPSLSVSKRDNSTSTSNSTCTTKTQRKAWHKMTNDEKQAYIDAELCLINTPATLGFAGAQTKFDELQYCHVWQSNVIHYSGQFLPWHRYFMYAHEYQLQTICNYTGGQPYWEEVLDTKNNSLQMADSPIFDTVYGFGGNGQGDDWCVQDGPFANMTNHLGPYYEISDTCLSRQFVPSYFSLGNQTYIDECMAMDNYWDAHWCWKSNPHSNAHLGVNGTILDTVASPGDPLFYLHHTNLDRLWWEWQAVNLTARLYDMSGGNTPPVWWLDKNYMKHITEAQIEGFNDPTNHTSLQHNLIMEGIVPNTTIESVMDIGNDLLCYEYVY</sequence>
<keyword evidence="2" id="KW-0186">Copper</keyword>
<protein>
    <submittedName>
        <fullName evidence="7">Related to monophenol monooxygenase (Tyrosinase)</fullName>
    </submittedName>
</protein>
<proteinExistence type="predicted"/>
<dbReference type="PROSITE" id="PS00498">
    <property type="entry name" value="TYROSINASE_2"/>
    <property type="match status" value="1"/>
</dbReference>
<dbReference type="Gene3D" id="1.10.1280.10">
    <property type="entry name" value="Di-copper center containing domain from catechol oxidase"/>
    <property type="match status" value="1"/>
</dbReference>
<dbReference type="AlphaFoldDB" id="A0A1L7WRM3"/>
<reference evidence="7 8" key="1">
    <citation type="submission" date="2016-03" db="EMBL/GenBank/DDBJ databases">
        <authorList>
            <person name="Ploux O."/>
        </authorList>
    </citation>
    <scope>NUCLEOTIDE SEQUENCE [LARGE SCALE GENOMIC DNA]</scope>
    <source>
        <strain evidence="7 8">UAMH 11012</strain>
    </source>
</reference>
<dbReference type="InterPro" id="IPR002227">
    <property type="entry name" value="Tyrosinase_Cu-bd"/>
</dbReference>
<keyword evidence="1" id="KW-0479">Metal-binding</keyword>
<feature type="domain" description="Tyrosinase copper-binding" evidence="5">
    <location>
        <begin position="100"/>
        <end position="117"/>
    </location>
</feature>
<dbReference type="PROSITE" id="PS00497">
    <property type="entry name" value="TYROSINASE_1"/>
    <property type="match status" value="1"/>
</dbReference>
<dbReference type="PANTHER" id="PTHR11474:SF126">
    <property type="entry name" value="TYROSINASE-LIKE PROTEIN TYR-1-RELATED"/>
    <property type="match status" value="1"/>
</dbReference>
<name>A0A1L7WRM3_9HELO</name>
<dbReference type="InterPro" id="IPR050316">
    <property type="entry name" value="Tyrosinase/Hemocyanin"/>
</dbReference>
<evidence type="ECO:0000256" key="4">
    <source>
        <dbReference type="SAM" id="SignalP"/>
    </source>
</evidence>
<accession>A0A1L7WRM3</accession>
<evidence type="ECO:0000313" key="7">
    <source>
        <dbReference type="EMBL" id="CZR55399.1"/>
    </source>
</evidence>
<dbReference type="SUPFAM" id="SSF48056">
    <property type="entry name" value="Di-copper centre-containing domain"/>
    <property type="match status" value="1"/>
</dbReference>
<evidence type="ECO:0000259" key="5">
    <source>
        <dbReference type="PROSITE" id="PS00497"/>
    </source>
</evidence>